<comment type="subcellular location">
    <subcellularLocation>
        <location evidence="1">Cell membrane</location>
        <topology evidence="1">Multi-pass membrane protein</topology>
    </subcellularLocation>
</comment>
<proteinExistence type="predicted"/>
<evidence type="ECO:0000256" key="5">
    <source>
        <dbReference type="ARBA" id="ARBA00023136"/>
    </source>
</evidence>
<dbReference type="Proteomes" id="UP000325187">
    <property type="component" value="Unassembled WGS sequence"/>
</dbReference>
<dbReference type="Pfam" id="PF02687">
    <property type="entry name" value="FtsX"/>
    <property type="match status" value="1"/>
</dbReference>
<dbReference type="GO" id="GO:0005886">
    <property type="term" value="C:plasma membrane"/>
    <property type="evidence" value="ECO:0007669"/>
    <property type="project" value="UniProtKB-SubCell"/>
</dbReference>
<evidence type="ECO:0000256" key="1">
    <source>
        <dbReference type="ARBA" id="ARBA00004651"/>
    </source>
</evidence>
<evidence type="ECO:0000256" key="4">
    <source>
        <dbReference type="ARBA" id="ARBA00022989"/>
    </source>
</evidence>
<evidence type="ECO:0000256" key="3">
    <source>
        <dbReference type="ARBA" id="ARBA00022692"/>
    </source>
</evidence>
<accession>A0A5A7MMX1</accession>
<dbReference type="AlphaFoldDB" id="A0A5A7MMX1"/>
<keyword evidence="4 6" id="KW-1133">Transmembrane helix</keyword>
<evidence type="ECO:0000313" key="8">
    <source>
        <dbReference type="EMBL" id="GEQ96994.1"/>
    </source>
</evidence>
<evidence type="ECO:0000313" key="11">
    <source>
        <dbReference type="Proteomes" id="UP000325187"/>
    </source>
</evidence>
<sequence length="93" mass="10681">MAVRKVLGARIRDILQIMLWQFTKPVLVANLIAWPIAFWVMRDWLEGFSYRIDLSIWPFGIAGFAALMIAWLAVSGHALHVARIHPARALREE</sequence>
<keyword evidence="11" id="KW-1185">Reference proteome</keyword>
<feature type="transmembrane region" description="Helical" evidence="6">
    <location>
        <begin position="54"/>
        <end position="74"/>
    </location>
</feature>
<evidence type="ECO:0000313" key="9">
    <source>
        <dbReference type="EMBL" id="GER00452.1"/>
    </source>
</evidence>
<keyword evidence="5 6" id="KW-0472">Membrane</keyword>
<dbReference type="InterPro" id="IPR003838">
    <property type="entry name" value="ABC3_permease_C"/>
</dbReference>
<gene>
    <name evidence="8" type="ORF">JCM17844_06310</name>
    <name evidence="9" type="ORF">JCM17845_10750</name>
</gene>
<evidence type="ECO:0000259" key="7">
    <source>
        <dbReference type="Pfam" id="PF02687"/>
    </source>
</evidence>
<dbReference type="EMBL" id="BKCM01000004">
    <property type="protein sequence ID" value="GER00452.1"/>
    <property type="molecule type" value="Genomic_DNA"/>
</dbReference>
<feature type="transmembrane region" description="Helical" evidence="6">
    <location>
        <begin position="21"/>
        <end position="42"/>
    </location>
</feature>
<accession>A0A5A7MWY5</accession>
<keyword evidence="2" id="KW-1003">Cell membrane</keyword>
<feature type="domain" description="ABC3 transporter permease C-terminal" evidence="7">
    <location>
        <begin position="1"/>
        <end position="86"/>
    </location>
</feature>
<dbReference type="RefSeq" id="WP_149999547.1">
    <property type="nucleotide sequence ID" value="NZ_BKCL01000001.1"/>
</dbReference>
<reference evidence="10 11" key="1">
    <citation type="submission" date="2019-09" db="EMBL/GenBank/DDBJ databases">
        <title>NBRP : Genome information of microbial organism related human and environment.</title>
        <authorList>
            <person name="Hattori M."/>
            <person name="Oshima K."/>
            <person name="Inaba H."/>
            <person name="Suda W."/>
            <person name="Sakamoto M."/>
            <person name="Iino T."/>
            <person name="Kitahara M."/>
            <person name="Oshida Y."/>
            <person name="Iida T."/>
            <person name="Kudo T."/>
            <person name="Itoh T."/>
            <person name="Ohkuma M."/>
        </authorList>
    </citation>
    <scope>NUCLEOTIDE SEQUENCE [LARGE SCALE GENOMIC DNA]</scope>
    <source>
        <strain evidence="8 10">Hi-2</strain>
        <strain evidence="9 11">Mie-1</strain>
    </source>
</reference>
<evidence type="ECO:0000256" key="2">
    <source>
        <dbReference type="ARBA" id="ARBA00022475"/>
    </source>
</evidence>
<name>A0A5A7MMX1_9PROT</name>
<keyword evidence="3 6" id="KW-0812">Transmembrane</keyword>
<comment type="caution">
    <text evidence="8">The sequence shown here is derived from an EMBL/GenBank/DDBJ whole genome shotgun (WGS) entry which is preliminary data.</text>
</comment>
<organism evidence="8 10">
    <name type="scientific">Iodidimonas gelatinilytica</name>
    <dbReference type="NCBI Taxonomy" id="1236966"/>
    <lineage>
        <taxon>Bacteria</taxon>
        <taxon>Pseudomonadati</taxon>
        <taxon>Pseudomonadota</taxon>
        <taxon>Alphaproteobacteria</taxon>
        <taxon>Iodidimonadales</taxon>
        <taxon>Iodidimonadaceae</taxon>
        <taxon>Iodidimonas</taxon>
    </lineage>
</organism>
<dbReference type="EMBL" id="BKCL01000001">
    <property type="protein sequence ID" value="GEQ96994.1"/>
    <property type="molecule type" value="Genomic_DNA"/>
</dbReference>
<evidence type="ECO:0000313" key="10">
    <source>
        <dbReference type="Proteomes" id="UP000322084"/>
    </source>
</evidence>
<dbReference type="Proteomes" id="UP000322084">
    <property type="component" value="Unassembled WGS sequence"/>
</dbReference>
<evidence type="ECO:0000256" key="6">
    <source>
        <dbReference type="SAM" id="Phobius"/>
    </source>
</evidence>
<protein>
    <recommendedName>
        <fullName evidence="7">ABC3 transporter permease C-terminal domain-containing protein</fullName>
    </recommendedName>
</protein>